<gene>
    <name evidence="1" type="ORF">BAGA_17725</name>
</gene>
<evidence type="ECO:0000313" key="2">
    <source>
        <dbReference type="Proteomes" id="UP000027778"/>
    </source>
</evidence>
<proteinExistence type="predicted"/>
<accession>A0A073K7N3</accession>
<dbReference type="AlphaFoldDB" id="A0A073K7N3"/>
<sequence>MICRFLNMKVTGAIICSESTRRLVVKMMHRDFLLFSKDDKNKEIKFAFILLMANTSIKAF</sequence>
<reference evidence="1 2" key="1">
    <citation type="submission" date="2014-06" db="EMBL/GenBank/DDBJ databases">
        <title>Draft genome sequence of Bacillus gaemokensis JCM 15801 (MCCC 1A00707).</title>
        <authorList>
            <person name="Lai Q."/>
            <person name="Liu Y."/>
            <person name="Shao Z."/>
        </authorList>
    </citation>
    <scope>NUCLEOTIDE SEQUENCE [LARGE SCALE GENOMIC DNA]</scope>
    <source>
        <strain evidence="1 2">JCM 15801</strain>
    </source>
</reference>
<keyword evidence="2" id="KW-1185">Reference proteome</keyword>
<name>A0A073K7N3_9BACI</name>
<dbReference type="EMBL" id="JOTM01000029">
    <property type="protein sequence ID" value="KEK22551.1"/>
    <property type="molecule type" value="Genomic_DNA"/>
</dbReference>
<evidence type="ECO:0000313" key="1">
    <source>
        <dbReference type="EMBL" id="KEK22551.1"/>
    </source>
</evidence>
<dbReference type="Proteomes" id="UP000027778">
    <property type="component" value="Unassembled WGS sequence"/>
</dbReference>
<comment type="caution">
    <text evidence="1">The sequence shown here is derived from an EMBL/GenBank/DDBJ whole genome shotgun (WGS) entry which is preliminary data.</text>
</comment>
<organism evidence="1 2">
    <name type="scientific">Bacillus gaemokensis</name>
    <dbReference type="NCBI Taxonomy" id="574375"/>
    <lineage>
        <taxon>Bacteria</taxon>
        <taxon>Bacillati</taxon>
        <taxon>Bacillota</taxon>
        <taxon>Bacilli</taxon>
        <taxon>Bacillales</taxon>
        <taxon>Bacillaceae</taxon>
        <taxon>Bacillus</taxon>
        <taxon>Bacillus cereus group</taxon>
    </lineage>
</organism>
<dbReference type="STRING" id="574375.AZF08_09450"/>
<protein>
    <submittedName>
        <fullName evidence="1">Uncharacterized protein</fullName>
    </submittedName>
</protein>